<dbReference type="InterPro" id="IPR024752">
    <property type="entry name" value="Myb/SANT-like_dom"/>
</dbReference>
<comment type="caution">
    <text evidence="3">The sequence shown here is derived from an EMBL/GenBank/DDBJ whole genome shotgun (WGS) entry which is preliminary data.</text>
</comment>
<feature type="compositionally biased region" description="Basic and acidic residues" evidence="1">
    <location>
        <begin position="245"/>
        <end position="257"/>
    </location>
</feature>
<dbReference type="EMBL" id="CAMAPE010000019">
    <property type="protein sequence ID" value="CAH9086741.1"/>
    <property type="molecule type" value="Genomic_DNA"/>
</dbReference>
<dbReference type="OrthoDB" id="1280499at2759"/>
<sequence length="357" mass="41026">MKLARTKNNESQQSATIGRAGWTKELVHFLCDLCLKNVEKSKGKNGGVTSQRLVWKRIEVNFVKHTNLHWDKVKLKHKLDWMRHKWGLWKLLKGNETELRWDPVKNTVDATDEWWNMKIKENSKFEALREEGIEPELAYKMDQMFGFYAQGALKYTPVSDLTQSHMQAEDDNVYVPSPPRSDTHGNHVDDIDATYGGSTREAWDDVWGDDSPPPISPIGTQNERYETRNDKRVEVNDAPQSNKSARIETSKRAGETKSLGEKLDSMMQLIGERNNTSKGVHMSIMSVMDSMVKPKDDEIIDALAKLCALDLDPSTPEFYFACTMIEDPQKRSILLGLPNDKMRVEYIKFVYAERNKI</sequence>
<evidence type="ECO:0000259" key="2">
    <source>
        <dbReference type="Pfam" id="PF12776"/>
    </source>
</evidence>
<dbReference type="PANTHER" id="PTHR31704:SF55">
    <property type="entry name" value="MYB_SANT-LIKE DNA-BINDING DOMAIN PROTEIN"/>
    <property type="match status" value="1"/>
</dbReference>
<keyword evidence="4" id="KW-1185">Reference proteome</keyword>
<dbReference type="AlphaFoldDB" id="A0A9P1E8Q9"/>
<evidence type="ECO:0000313" key="4">
    <source>
        <dbReference type="Proteomes" id="UP001152484"/>
    </source>
</evidence>
<name>A0A9P1E8Q9_CUSEU</name>
<feature type="region of interest" description="Disordered" evidence="1">
    <location>
        <begin position="207"/>
        <end position="257"/>
    </location>
</feature>
<dbReference type="Proteomes" id="UP001152484">
    <property type="component" value="Unassembled WGS sequence"/>
</dbReference>
<evidence type="ECO:0000313" key="3">
    <source>
        <dbReference type="EMBL" id="CAH9086741.1"/>
    </source>
</evidence>
<feature type="domain" description="Myb/SANT-like" evidence="2">
    <location>
        <begin position="22"/>
        <end position="116"/>
    </location>
</feature>
<protein>
    <recommendedName>
        <fullName evidence="2">Myb/SANT-like domain-containing protein</fullName>
    </recommendedName>
</protein>
<organism evidence="3 4">
    <name type="scientific">Cuscuta europaea</name>
    <name type="common">European dodder</name>
    <dbReference type="NCBI Taxonomy" id="41803"/>
    <lineage>
        <taxon>Eukaryota</taxon>
        <taxon>Viridiplantae</taxon>
        <taxon>Streptophyta</taxon>
        <taxon>Embryophyta</taxon>
        <taxon>Tracheophyta</taxon>
        <taxon>Spermatophyta</taxon>
        <taxon>Magnoliopsida</taxon>
        <taxon>eudicotyledons</taxon>
        <taxon>Gunneridae</taxon>
        <taxon>Pentapetalae</taxon>
        <taxon>asterids</taxon>
        <taxon>lamiids</taxon>
        <taxon>Solanales</taxon>
        <taxon>Convolvulaceae</taxon>
        <taxon>Cuscuteae</taxon>
        <taxon>Cuscuta</taxon>
        <taxon>Cuscuta subgen. Cuscuta</taxon>
    </lineage>
</organism>
<feature type="compositionally biased region" description="Basic and acidic residues" evidence="1">
    <location>
        <begin position="223"/>
        <end position="235"/>
    </location>
</feature>
<proteinExistence type="predicted"/>
<dbReference type="Pfam" id="PF12776">
    <property type="entry name" value="Myb_DNA-bind_3"/>
    <property type="match status" value="1"/>
</dbReference>
<dbReference type="PANTHER" id="PTHR31704">
    <property type="entry name" value="MYB/SANT-LIKE DNA-BINDING DOMAIN PROTEIN-RELATED"/>
    <property type="match status" value="1"/>
</dbReference>
<evidence type="ECO:0000256" key="1">
    <source>
        <dbReference type="SAM" id="MobiDB-lite"/>
    </source>
</evidence>
<gene>
    <name evidence="3" type="ORF">CEURO_LOCUS9752</name>
</gene>
<reference evidence="3" key="1">
    <citation type="submission" date="2022-07" db="EMBL/GenBank/DDBJ databases">
        <authorList>
            <person name="Macas J."/>
            <person name="Novak P."/>
            <person name="Neumann P."/>
        </authorList>
    </citation>
    <scope>NUCLEOTIDE SEQUENCE</scope>
</reference>
<accession>A0A9P1E8Q9</accession>